<dbReference type="GO" id="GO:0030552">
    <property type="term" value="F:cAMP binding"/>
    <property type="evidence" value="ECO:0007669"/>
    <property type="project" value="UniProtKB-KW"/>
</dbReference>
<keyword evidence="4" id="KW-0406">Ion transport</keyword>
<evidence type="ECO:0000313" key="7">
    <source>
        <dbReference type="EMBL" id="GKU89132.1"/>
    </source>
</evidence>
<evidence type="ECO:0000256" key="1">
    <source>
        <dbReference type="ARBA" id="ARBA00022535"/>
    </source>
</evidence>
<dbReference type="Gene3D" id="2.60.120.10">
    <property type="entry name" value="Jelly Rolls"/>
    <property type="match status" value="1"/>
</dbReference>
<dbReference type="GO" id="GO:0016020">
    <property type="term" value="C:membrane"/>
    <property type="evidence" value="ECO:0007669"/>
    <property type="project" value="UniProtKB-SubCell"/>
</dbReference>
<reference evidence="7 8" key="1">
    <citation type="journal article" date="2021" name="Commun. Biol.">
        <title>The genome of Shorea leprosula (Dipterocarpaceae) highlights the ecological relevance of drought in aseasonal tropical rainforests.</title>
        <authorList>
            <person name="Ng K.K.S."/>
            <person name="Kobayashi M.J."/>
            <person name="Fawcett J.A."/>
            <person name="Hatakeyama M."/>
            <person name="Paape T."/>
            <person name="Ng C.H."/>
            <person name="Ang C.C."/>
            <person name="Tnah L.H."/>
            <person name="Lee C.T."/>
            <person name="Nishiyama T."/>
            <person name="Sese J."/>
            <person name="O'Brien M.J."/>
            <person name="Copetti D."/>
            <person name="Mohd Noor M.I."/>
            <person name="Ong R.C."/>
            <person name="Putra M."/>
            <person name="Sireger I.Z."/>
            <person name="Indrioko S."/>
            <person name="Kosugi Y."/>
            <person name="Izuno A."/>
            <person name="Isagi Y."/>
            <person name="Lee S.L."/>
            <person name="Shimizu K.K."/>
        </authorList>
    </citation>
    <scope>NUCLEOTIDE SEQUENCE [LARGE SCALE GENOMIC DNA]</scope>
    <source>
        <strain evidence="7">214</strain>
    </source>
</reference>
<dbReference type="Pfam" id="PF00027">
    <property type="entry name" value="cNMP_binding"/>
    <property type="match status" value="1"/>
</dbReference>
<dbReference type="InterPro" id="IPR014710">
    <property type="entry name" value="RmlC-like_jellyroll"/>
</dbReference>
<dbReference type="CDD" id="cd00038">
    <property type="entry name" value="CAP_ED"/>
    <property type="match status" value="1"/>
</dbReference>
<comment type="caution">
    <text evidence="7">The sequence shown here is derived from an EMBL/GenBank/DDBJ whole genome shotgun (WGS) entry which is preliminary data.</text>
</comment>
<dbReference type="GO" id="GO:0034220">
    <property type="term" value="P:monoatomic ion transmembrane transport"/>
    <property type="evidence" value="ECO:0007669"/>
    <property type="project" value="UniProtKB-KW"/>
</dbReference>
<dbReference type="PROSITE" id="PS50042">
    <property type="entry name" value="CNMP_BINDING_3"/>
    <property type="match status" value="1"/>
</dbReference>
<dbReference type="GO" id="GO:0030553">
    <property type="term" value="F:cGMP binding"/>
    <property type="evidence" value="ECO:0007669"/>
    <property type="project" value="UniProtKB-KW"/>
</dbReference>
<keyword evidence="4" id="KW-0813">Transport</keyword>
<gene>
    <name evidence="7" type="ORF">SLEP1_g3314</name>
</gene>
<evidence type="ECO:0000313" key="8">
    <source>
        <dbReference type="Proteomes" id="UP001054252"/>
    </source>
</evidence>
<dbReference type="Proteomes" id="UP001054252">
    <property type="component" value="Unassembled WGS sequence"/>
</dbReference>
<keyword evidence="5" id="KW-0407">Ion channel</keyword>
<evidence type="ECO:0000256" key="2">
    <source>
        <dbReference type="ARBA" id="ARBA00022860"/>
    </source>
</evidence>
<dbReference type="PANTHER" id="PTHR45651">
    <property type="entry name" value="CYCLIC NUCLEOTIDE-GATED ION CHANNEL 15-RELATED-RELATED"/>
    <property type="match status" value="1"/>
</dbReference>
<keyword evidence="1" id="KW-0140">cGMP</keyword>
<proteinExistence type="predicted"/>
<dbReference type="PANTHER" id="PTHR45651:SF5">
    <property type="entry name" value="CYCLIC NUCLEOTIDE-GATED ION CHANNEL 1"/>
    <property type="match status" value="1"/>
</dbReference>
<organism evidence="7 8">
    <name type="scientific">Rubroshorea leprosula</name>
    <dbReference type="NCBI Taxonomy" id="152421"/>
    <lineage>
        <taxon>Eukaryota</taxon>
        <taxon>Viridiplantae</taxon>
        <taxon>Streptophyta</taxon>
        <taxon>Embryophyta</taxon>
        <taxon>Tracheophyta</taxon>
        <taxon>Spermatophyta</taxon>
        <taxon>Magnoliopsida</taxon>
        <taxon>eudicotyledons</taxon>
        <taxon>Gunneridae</taxon>
        <taxon>Pentapetalae</taxon>
        <taxon>rosids</taxon>
        <taxon>malvids</taxon>
        <taxon>Malvales</taxon>
        <taxon>Dipterocarpaceae</taxon>
        <taxon>Rubroshorea</taxon>
    </lineage>
</organism>
<keyword evidence="8" id="KW-1185">Reference proteome</keyword>
<sequence length="122" mass="13887">MEGSLFREGDRVDQMLFFVQGKLQIFNTSNSDSKVYLQGGDFCGEELVQWVQDPKSLHLPKFSRTVRAISKVEAFSLESSDLKRNWEAVRKQAAARVISALRKRFQEGKHSPALREAKSTIP</sequence>
<evidence type="ECO:0000256" key="4">
    <source>
        <dbReference type="ARBA" id="ARBA00023286"/>
    </source>
</evidence>
<dbReference type="InterPro" id="IPR018490">
    <property type="entry name" value="cNMP-bd_dom_sf"/>
</dbReference>
<accession>A0AAV5HTQ9</accession>
<feature type="domain" description="Cyclic nucleotide-binding" evidence="6">
    <location>
        <begin position="1"/>
        <end position="84"/>
    </location>
</feature>
<dbReference type="AlphaFoldDB" id="A0AAV5HTQ9"/>
<dbReference type="GO" id="GO:0005516">
    <property type="term" value="F:calmodulin binding"/>
    <property type="evidence" value="ECO:0007669"/>
    <property type="project" value="UniProtKB-KW"/>
</dbReference>
<evidence type="ECO:0000256" key="5">
    <source>
        <dbReference type="ARBA" id="ARBA00023303"/>
    </source>
</evidence>
<dbReference type="SUPFAM" id="SSF51206">
    <property type="entry name" value="cAMP-binding domain-like"/>
    <property type="match status" value="1"/>
</dbReference>
<dbReference type="EMBL" id="BPVZ01000003">
    <property type="protein sequence ID" value="GKU89132.1"/>
    <property type="molecule type" value="Genomic_DNA"/>
</dbReference>
<protein>
    <recommendedName>
        <fullName evidence="6">Cyclic nucleotide-binding domain-containing protein</fullName>
    </recommendedName>
</protein>
<keyword evidence="3" id="KW-0142">cGMP-binding</keyword>
<evidence type="ECO:0000259" key="6">
    <source>
        <dbReference type="PROSITE" id="PS50042"/>
    </source>
</evidence>
<dbReference type="InterPro" id="IPR000595">
    <property type="entry name" value="cNMP-bd_dom"/>
</dbReference>
<keyword evidence="3" id="KW-0547">Nucleotide-binding</keyword>
<keyword evidence="4" id="KW-1071">Ligand-gated ion channel</keyword>
<keyword evidence="2" id="KW-0112">Calmodulin-binding</keyword>
<name>A0AAV5HTQ9_9ROSI</name>
<evidence type="ECO:0000256" key="3">
    <source>
        <dbReference type="ARBA" id="ARBA00022992"/>
    </source>
</evidence>